<gene>
    <name evidence="2" type="ORF">N476_26140</name>
</gene>
<dbReference type="AlphaFoldDB" id="A0A162A5Y5"/>
<proteinExistence type="predicted"/>
<keyword evidence="1" id="KW-0732">Signal</keyword>
<accession>A0A162A5Y5</accession>
<evidence type="ECO:0000313" key="3">
    <source>
        <dbReference type="Proteomes" id="UP000076503"/>
    </source>
</evidence>
<feature type="chain" id="PRO_5007830956" evidence="1">
    <location>
        <begin position="21"/>
        <end position="366"/>
    </location>
</feature>
<dbReference type="OrthoDB" id="6015145at2"/>
<feature type="signal peptide" evidence="1">
    <location>
        <begin position="1"/>
        <end position="20"/>
    </location>
</feature>
<evidence type="ECO:0000256" key="1">
    <source>
        <dbReference type="SAM" id="SignalP"/>
    </source>
</evidence>
<reference evidence="2 3" key="1">
    <citation type="submission" date="2013-07" db="EMBL/GenBank/DDBJ databases">
        <title>Comparative Genomic and Metabolomic Analysis of Twelve Strains of Pseudoalteromonas luteoviolacea.</title>
        <authorList>
            <person name="Vynne N.G."/>
            <person name="Mansson M."/>
            <person name="Gram L."/>
        </authorList>
    </citation>
    <scope>NUCLEOTIDE SEQUENCE [LARGE SCALE GENOMIC DNA]</scope>
    <source>
        <strain evidence="2 3">H33</strain>
    </source>
</reference>
<dbReference type="RefSeq" id="WP_063364263.1">
    <property type="nucleotide sequence ID" value="NZ_AUXZ01000140.1"/>
</dbReference>
<sequence length="366" mass="40508">MNKFIGLCLFPLLSSAAAQAVSANEVSSTQFNLAELVSESSSRIYPFIPGYHPTYWNTGGNHQRYNNCYNYAANRISPTNAKSQPGYAKGHRGFNSDNGASCAGVIAGAKADGFREVPSSLWNYKKSNFSNSLTLSALVLAPHYDYHWYRRDSNRRWSHKPGSTNATNLDNSNRAIYDPQRADRGVYTQFCGYFENYSSVPADFVGPYIEQNKGNIYVTGTFQSANSNIEADIAKQDSTASTVTVLKYSGRENPSLPLTKLNDYLQYRISEVAKLQDTSILRKELAQPGEDFVPSILGYKGLLINDTKGVYFNPGDQVLISEGTIKVLSTNKNELATSKLPSRIIKSSLLDLSLEKDLVDFIETAK</sequence>
<dbReference type="EMBL" id="AUXZ01000140">
    <property type="protein sequence ID" value="KZN44653.1"/>
    <property type="molecule type" value="Genomic_DNA"/>
</dbReference>
<dbReference type="PATRIC" id="fig|1365251.3.peg.5172"/>
<protein>
    <submittedName>
        <fullName evidence="2">Uncharacterized protein</fullName>
    </submittedName>
</protein>
<organism evidence="2 3">
    <name type="scientific">Pseudoalteromonas luteoviolacea H33</name>
    <dbReference type="NCBI Taxonomy" id="1365251"/>
    <lineage>
        <taxon>Bacteria</taxon>
        <taxon>Pseudomonadati</taxon>
        <taxon>Pseudomonadota</taxon>
        <taxon>Gammaproteobacteria</taxon>
        <taxon>Alteromonadales</taxon>
        <taxon>Pseudoalteromonadaceae</taxon>
        <taxon>Pseudoalteromonas</taxon>
    </lineage>
</organism>
<comment type="caution">
    <text evidence="2">The sequence shown here is derived from an EMBL/GenBank/DDBJ whole genome shotgun (WGS) entry which is preliminary data.</text>
</comment>
<dbReference type="Proteomes" id="UP000076503">
    <property type="component" value="Unassembled WGS sequence"/>
</dbReference>
<evidence type="ECO:0000313" key="2">
    <source>
        <dbReference type="EMBL" id="KZN44653.1"/>
    </source>
</evidence>
<name>A0A162A5Y5_9GAMM</name>